<dbReference type="PANTHER" id="PTHR38342:SF1">
    <property type="entry name" value="SLR5037 PROTEIN"/>
    <property type="match status" value="1"/>
</dbReference>
<reference evidence="2" key="1">
    <citation type="submission" date="2016-10" db="EMBL/GenBank/DDBJ databases">
        <title>Sequence of Gallionella enrichment culture.</title>
        <authorList>
            <person name="Poehlein A."/>
            <person name="Muehling M."/>
            <person name="Daniel R."/>
        </authorList>
    </citation>
    <scope>NUCLEOTIDE SEQUENCE</scope>
</reference>
<dbReference type="SUPFAM" id="SSF103247">
    <property type="entry name" value="TT1751-like"/>
    <property type="match status" value="1"/>
</dbReference>
<sequence>MEFQRTAQLNVPFAEAVTRTREALGAHGFGILTEIDMQATLLAKRGTQIEPYIILGACNPALAEGALAADPRIGVLLPCSVVVRATGPDQSEVHVFDPDLIPAVTGNEALTGYAADAGSRLAEALDDLGS</sequence>
<evidence type="ECO:0000259" key="1">
    <source>
        <dbReference type="Pfam" id="PF03625"/>
    </source>
</evidence>
<dbReference type="AlphaFoldDB" id="A0A1J5QM54"/>
<dbReference type="InterPro" id="IPR005180">
    <property type="entry name" value="DUF302"/>
</dbReference>
<dbReference type="EMBL" id="MLJW01000606">
    <property type="protein sequence ID" value="OIQ84590.1"/>
    <property type="molecule type" value="Genomic_DNA"/>
</dbReference>
<evidence type="ECO:0000313" key="2">
    <source>
        <dbReference type="EMBL" id="OIQ84590.1"/>
    </source>
</evidence>
<accession>A0A1J5QM54</accession>
<dbReference type="Pfam" id="PF03625">
    <property type="entry name" value="DUF302"/>
    <property type="match status" value="1"/>
</dbReference>
<dbReference type="InterPro" id="IPR035923">
    <property type="entry name" value="TT1751-like_sf"/>
</dbReference>
<organism evidence="2">
    <name type="scientific">mine drainage metagenome</name>
    <dbReference type="NCBI Taxonomy" id="410659"/>
    <lineage>
        <taxon>unclassified sequences</taxon>
        <taxon>metagenomes</taxon>
        <taxon>ecological metagenomes</taxon>
    </lineage>
</organism>
<proteinExistence type="predicted"/>
<gene>
    <name evidence="2" type="ORF">GALL_335750</name>
</gene>
<dbReference type="Gene3D" id="3.30.310.70">
    <property type="entry name" value="TT1751-like domain"/>
    <property type="match status" value="1"/>
</dbReference>
<protein>
    <recommendedName>
        <fullName evidence="1">DUF302 domain-containing protein</fullName>
    </recommendedName>
</protein>
<name>A0A1J5QM54_9ZZZZ</name>
<dbReference type="PIRSF" id="PIRSF021774">
    <property type="entry name" value="UCP021774"/>
    <property type="match status" value="1"/>
</dbReference>
<dbReference type="InterPro" id="IPR016796">
    <property type="entry name" value="UCP021774"/>
</dbReference>
<feature type="domain" description="DUF302" evidence="1">
    <location>
        <begin position="35"/>
        <end position="98"/>
    </location>
</feature>
<dbReference type="PANTHER" id="PTHR38342">
    <property type="entry name" value="SLR5037 PROTEIN"/>
    <property type="match status" value="1"/>
</dbReference>
<dbReference type="CDD" id="cd14797">
    <property type="entry name" value="DUF302"/>
    <property type="match status" value="1"/>
</dbReference>
<comment type="caution">
    <text evidence="2">The sequence shown here is derived from an EMBL/GenBank/DDBJ whole genome shotgun (WGS) entry which is preliminary data.</text>
</comment>